<evidence type="ECO:0000256" key="5">
    <source>
        <dbReference type="ARBA" id="ARBA00022776"/>
    </source>
</evidence>
<dbReference type="InParanoid" id="A0A2K3CTF3"/>
<dbReference type="InterPro" id="IPR013255">
    <property type="entry name" value="Spc25_C"/>
</dbReference>
<dbReference type="PANTHER" id="PTHR14281:SF0">
    <property type="entry name" value="KINETOCHORE PROTEIN SPC25"/>
    <property type="match status" value="1"/>
</dbReference>
<evidence type="ECO:0000256" key="9">
    <source>
        <dbReference type="RuleBase" id="RU367150"/>
    </source>
</evidence>
<keyword evidence="4 9" id="KW-0132">Cell division</keyword>
<sequence length="227" mass="25763">MALDLSELEAELNRTRRKVQDWAASRVQLAAERKDQHFALMQDQTDKLNNLQGLKAQLQVATEQTSKRLSDEEAELARTQEAMASASSAVTTTEKRLEGGQLQLRRQQEEYRQRAAELEAGQRQKQKQLDSLRRATALFGERFSLKFRHGQDELCLVMTDVDAFDQGREFCISVRITDNVYSVTRCEPMVPGLDELTAEVNRTNDFATFVKSVRKAFVAVAKQAHGL</sequence>
<keyword evidence="13" id="KW-1185">Reference proteome</keyword>
<comment type="similarity">
    <text evidence="2 9">Belongs to the SPC25 family.</text>
</comment>
<evidence type="ECO:0000313" key="13">
    <source>
        <dbReference type="Proteomes" id="UP000006906"/>
    </source>
</evidence>
<keyword evidence="7 9" id="KW-0131">Cell cycle</keyword>
<keyword evidence="5 9" id="KW-0498">Mitosis</keyword>
<evidence type="ECO:0000259" key="11">
    <source>
        <dbReference type="Pfam" id="PF08234"/>
    </source>
</evidence>
<gene>
    <name evidence="12" type="ORF">CHLRE_16g658600v5</name>
</gene>
<evidence type="ECO:0000256" key="8">
    <source>
        <dbReference type="ARBA" id="ARBA00023328"/>
    </source>
</evidence>
<dbReference type="STRING" id="3055.A0A2K3CTF3"/>
<comment type="subcellular location">
    <subcellularLocation>
        <location evidence="1">Chromosome</location>
        <location evidence="1">Centromere</location>
    </subcellularLocation>
    <subcellularLocation>
        <location evidence="9">Nucleus</location>
    </subcellularLocation>
    <subcellularLocation>
        <location evidence="9">Chromosome</location>
        <location evidence="9">Centromere</location>
        <location evidence="9">Kinetochore</location>
    </subcellularLocation>
</comment>
<dbReference type="ExpressionAtlas" id="A0A2K3CTF3">
    <property type="expression patterns" value="baseline and differential"/>
</dbReference>
<name>A0A2K3CTF3_CHLRE</name>
<keyword evidence="6 10" id="KW-0175">Coiled coil</keyword>
<dbReference type="OrthoDB" id="6353017at2759"/>
<evidence type="ECO:0000256" key="10">
    <source>
        <dbReference type="SAM" id="Coils"/>
    </source>
</evidence>
<dbReference type="KEGG" id="cre:CHLRE_16g658600v5"/>
<dbReference type="Gramene" id="PNW71541">
    <property type="protein sequence ID" value="PNW71541"/>
    <property type="gene ID" value="CHLRE_16g658600v5"/>
</dbReference>
<evidence type="ECO:0000256" key="2">
    <source>
        <dbReference type="ARBA" id="ARBA00006379"/>
    </source>
</evidence>
<dbReference type="GO" id="GO:0031262">
    <property type="term" value="C:Ndc80 complex"/>
    <property type="evidence" value="ECO:0000318"/>
    <property type="project" value="GO_Central"/>
</dbReference>
<accession>A0A2K3CTF3</accession>
<feature type="domain" description="Chromosome segregation protein Spc25 C-terminal" evidence="11">
    <location>
        <begin position="150"/>
        <end position="218"/>
    </location>
</feature>
<evidence type="ECO:0000256" key="1">
    <source>
        <dbReference type="ARBA" id="ARBA00004584"/>
    </source>
</evidence>
<dbReference type="Proteomes" id="UP000006906">
    <property type="component" value="Chromosome 16"/>
</dbReference>
<protein>
    <recommendedName>
        <fullName evidence="9">Kinetochore protein SPC25</fullName>
    </recommendedName>
</protein>
<proteinExistence type="inferred from homology"/>
<dbReference type="PaxDb" id="3055-EDO99797"/>
<dbReference type="GO" id="GO:0051301">
    <property type="term" value="P:cell division"/>
    <property type="evidence" value="ECO:0007669"/>
    <property type="project" value="UniProtKB-UniRule"/>
</dbReference>
<dbReference type="CDD" id="cd23784">
    <property type="entry name" value="RWD_Spc25"/>
    <property type="match status" value="1"/>
</dbReference>
<evidence type="ECO:0000256" key="3">
    <source>
        <dbReference type="ARBA" id="ARBA00022454"/>
    </source>
</evidence>
<keyword evidence="9" id="KW-0539">Nucleus</keyword>
<organism evidence="12 13">
    <name type="scientific">Chlamydomonas reinhardtii</name>
    <name type="common">Chlamydomonas smithii</name>
    <dbReference type="NCBI Taxonomy" id="3055"/>
    <lineage>
        <taxon>Eukaryota</taxon>
        <taxon>Viridiplantae</taxon>
        <taxon>Chlorophyta</taxon>
        <taxon>core chlorophytes</taxon>
        <taxon>Chlorophyceae</taxon>
        <taxon>CS clade</taxon>
        <taxon>Chlamydomonadales</taxon>
        <taxon>Chlamydomonadaceae</taxon>
        <taxon>Chlamydomonas</taxon>
    </lineage>
</organism>
<comment type="subunit">
    <text evidence="9">Component of the NDC80 complex.</text>
</comment>
<keyword evidence="3 9" id="KW-0158">Chromosome</keyword>
<dbReference type="GeneID" id="5723472"/>
<evidence type="ECO:0000313" key="12">
    <source>
        <dbReference type="EMBL" id="PNW71541.1"/>
    </source>
</evidence>
<dbReference type="PANTHER" id="PTHR14281">
    <property type="entry name" value="KINETOCHORE PROTEIN SPC25-RELATED"/>
    <property type="match status" value="1"/>
</dbReference>
<dbReference type="RefSeq" id="XP_001697914.2">
    <property type="nucleotide sequence ID" value="XM_001697862.3"/>
</dbReference>
<dbReference type="AlphaFoldDB" id="A0A2K3CTF3"/>
<dbReference type="EMBL" id="CM008977">
    <property type="protein sequence ID" value="PNW71541.1"/>
    <property type="molecule type" value="Genomic_DNA"/>
</dbReference>
<evidence type="ECO:0000256" key="6">
    <source>
        <dbReference type="ARBA" id="ARBA00023054"/>
    </source>
</evidence>
<evidence type="ECO:0000256" key="7">
    <source>
        <dbReference type="ARBA" id="ARBA00023306"/>
    </source>
</evidence>
<keyword evidence="8 9" id="KW-0137">Centromere</keyword>
<dbReference type="Gene3D" id="3.30.457.50">
    <property type="entry name" value="Chromosome segregation protein Spc25"/>
    <property type="match status" value="1"/>
</dbReference>
<keyword evidence="9" id="KW-0995">Kinetochore</keyword>
<comment type="function">
    <text evidence="9">Acts as a component of the essential kinetochore-associated NDC80 complex, which is required for chromosome segregation and spindle checkpoint activity.</text>
</comment>
<reference evidence="12 13" key="1">
    <citation type="journal article" date="2007" name="Science">
        <title>The Chlamydomonas genome reveals the evolution of key animal and plant functions.</title>
        <authorList>
            <person name="Merchant S.S."/>
            <person name="Prochnik S.E."/>
            <person name="Vallon O."/>
            <person name="Harris E.H."/>
            <person name="Karpowicz S.J."/>
            <person name="Witman G.B."/>
            <person name="Terry A."/>
            <person name="Salamov A."/>
            <person name="Fritz-Laylin L.K."/>
            <person name="Marechal-Drouard L."/>
            <person name="Marshall W.F."/>
            <person name="Qu L.H."/>
            <person name="Nelson D.R."/>
            <person name="Sanderfoot A.A."/>
            <person name="Spalding M.H."/>
            <person name="Kapitonov V.V."/>
            <person name="Ren Q."/>
            <person name="Ferris P."/>
            <person name="Lindquist E."/>
            <person name="Shapiro H."/>
            <person name="Lucas S.M."/>
            <person name="Grimwood J."/>
            <person name="Schmutz J."/>
            <person name="Cardol P."/>
            <person name="Cerutti H."/>
            <person name="Chanfreau G."/>
            <person name="Chen C.L."/>
            <person name="Cognat V."/>
            <person name="Croft M.T."/>
            <person name="Dent R."/>
            <person name="Dutcher S."/>
            <person name="Fernandez E."/>
            <person name="Fukuzawa H."/>
            <person name="Gonzalez-Ballester D."/>
            <person name="Gonzalez-Halphen D."/>
            <person name="Hallmann A."/>
            <person name="Hanikenne M."/>
            <person name="Hippler M."/>
            <person name="Inwood W."/>
            <person name="Jabbari K."/>
            <person name="Kalanon M."/>
            <person name="Kuras R."/>
            <person name="Lefebvre P.A."/>
            <person name="Lemaire S.D."/>
            <person name="Lobanov A.V."/>
            <person name="Lohr M."/>
            <person name="Manuell A."/>
            <person name="Meier I."/>
            <person name="Mets L."/>
            <person name="Mittag M."/>
            <person name="Mittelmeier T."/>
            <person name="Moroney J.V."/>
            <person name="Moseley J."/>
            <person name="Napoli C."/>
            <person name="Nedelcu A.M."/>
            <person name="Niyogi K."/>
            <person name="Novoselov S.V."/>
            <person name="Paulsen I.T."/>
            <person name="Pazour G."/>
            <person name="Purton S."/>
            <person name="Ral J.P."/>
            <person name="Riano-Pachon D.M."/>
            <person name="Riekhof W."/>
            <person name="Rymarquis L."/>
            <person name="Schroda M."/>
            <person name="Stern D."/>
            <person name="Umen J."/>
            <person name="Willows R."/>
            <person name="Wilson N."/>
            <person name="Zimmer S.L."/>
            <person name="Allmer J."/>
            <person name="Balk J."/>
            <person name="Bisova K."/>
            <person name="Chen C.J."/>
            <person name="Elias M."/>
            <person name="Gendler K."/>
            <person name="Hauser C."/>
            <person name="Lamb M.R."/>
            <person name="Ledford H."/>
            <person name="Long J.C."/>
            <person name="Minagawa J."/>
            <person name="Page M.D."/>
            <person name="Pan J."/>
            <person name="Pootakham W."/>
            <person name="Roje S."/>
            <person name="Rose A."/>
            <person name="Stahlberg E."/>
            <person name="Terauchi A.M."/>
            <person name="Yang P."/>
            <person name="Ball S."/>
            <person name="Bowler C."/>
            <person name="Dieckmann C.L."/>
            <person name="Gladyshev V.N."/>
            <person name="Green P."/>
            <person name="Jorgensen R."/>
            <person name="Mayfield S."/>
            <person name="Mueller-Roeber B."/>
            <person name="Rajamani S."/>
            <person name="Sayre R.T."/>
            <person name="Brokstein P."/>
            <person name="Dubchak I."/>
            <person name="Goodstein D."/>
            <person name="Hornick L."/>
            <person name="Huang Y.W."/>
            <person name="Jhaveri J."/>
            <person name="Luo Y."/>
            <person name="Martinez D."/>
            <person name="Ngau W.C."/>
            <person name="Otillar B."/>
            <person name="Poliakov A."/>
            <person name="Porter A."/>
            <person name="Szajkowski L."/>
            <person name="Werner G."/>
            <person name="Zhou K."/>
            <person name="Grigoriev I.V."/>
            <person name="Rokhsar D.S."/>
            <person name="Grossman A.R."/>
        </authorList>
    </citation>
    <scope>NUCLEOTIDE SEQUENCE [LARGE SCALE GENOMIC DNA]</scope>
    <source>
        <strain evidence="13">CC-503</strain>
    </source>
</reference>
<evidence type="ECO:0000256" key="4">
    <source>
        <dbReference type="ARBA" id="ARBA00022618"/>
    </source>
</evidence>
<dbReference type="GO" id="GO:0005634">
    <property type="term" value="C:nucleus"/>
    <property type="evidence" value="ECO:0007669"/>
    <property type="project" value="UniProtKB-SubCell"/>
</dbReference>
<dbReference type="Pfam" id="PF08234">
    <property type="entry name" value="Spindle_Spc25"/>
    <property type="match status" value="1"/>
</dbReference>
<dbReference type="InterPro" id="IPR045143">
    <property type="entry name" value="Spc25"/>
</dbReference>
<dbReference type="GO" id="GO:0007059">
    <property type="term" value="P:chromosome segregation"/>
    <property type="evidence" value="ECO:0000318"/>
    <property type="project" value="GO_Central"/>
</dbReference>
<feature type="coiled-coil region" evidence="10">
    <location>
        <begin position="5"/>
        <end position="135"/>
    </location>
</feature>